<proteinExistence type="predicted"/>
<accession>A0A0P6X102</accession>
<keyword evidence="2" id="KW-1185">Reference proteome</keyword>
<organism evidence="1 2">
    <name type="scientific">Leptolinea tardivitalis</name>
    <dbReference type="NCBI Taxonomy" id="229920"/>
    <lineage>
        <taxon>Bacteria</taxon>
        <taxon>Bacillati</taxon>
        <taxon>Chloroflexota</taxon>
        <taxon>Anaerolineae</taxon>
        <taxon>Anaerolineales</taxon>
        <taxon>Anaerolineaceae</taxon>
        <taxon>Leptolinea</taxon>
    </lineage>
</organism>
<evidence type="ECO:0000313" key="2">
    <source>
        <dbReference type="Proteomes" id="UP000050430"/>
    </source>
</evidence>
<dbReference type="AlphaFoldDB" id="A0A0P6X102"/>
<dbReference type="STRING" id="229920.ADM99_07560"/>
<dbReference type="Proteomes" id="UP000050430">
    <property type="component" value="Unassembled WGS sequence"/>
</dbReference>
<protein>
    <submittedName>
        <fullName evidence="1">Uncharacterized protein</fullName>
    </submittedName>
</protein>
<reference evidence="1 2" key="1">
    <citation type="submission" date="2015-07" db="EMBL/GenBank/DDBJ databases">
        <title>Genome sequence of Leptolinea tardivitalis DSM 16556.</title>
        <authorList>
            <person name="Hemp J."/>
            <person name="Ward L.M."/>
            <person name="Pace L.A."/>
            <person name="Fischer W.W."/>
        </authorList>
    </citation>
    <scope>NUCLEOTIDE SEQUENCE [LARGE SCALE GENOMIC DNA]</scope>
    <source>
        <strain evidence="1 2">YMTK-2</strain>
    </source>
</reference>
<gene>
    <name evidence="1" type="ORF">ADM99_07560</name>
</gene>
<dbReference type="EMBL" id="LGCK01000007">
    <property type="protein sequence ID" value="KPL72894.1"/>
    <property type="molecule type" value="Genomic_DNA"/>
</dbReference>
<comment type="caution">
    <text evidence="1">The sequence shown here is derived from an EMBL/GenBank/DDBJ whole genome shotgun (WGS) entry which is preliminary data.</text>
</comment>
<evidence type="ECO:0000313" key="1">
    <source>
        <dbReference type="EMBL" id="KPL72894.1"/>
    </source>
</evidence>
<name>A0A0P6X102_9CHLR</name>
<sequence length="83" mass="9298">MQVHILNIDMDNEFIITLQFLISRLERISADSVVAHRASGIRGAILRALEQSETGNFPSEKHVKYLIDMGYSLLQKAAGEIGR</sequence>